<keyword evidence="2" id="KW-0503">Monooxygenase</keyword>
<keyword evidence="2" id="KW-0560">Oxidoreductase</keyword>
<dbReference type="Gene3D" id="3.30.70.100">
    <property type="match status" value="1"/>
</dbReference>
<comment type="caution">
    <text evidence="2">The sequence shown here is derived from an EMBL/GenBank/DDBJ whole genome shotgun (WGS) entry which is preliminary data.</text>
</comment>
<name>A0ABW2XXR3_9ACTN</name>
<dbReference type="Pfam" id="PF03992">
    <property type="entry name" value="ABM"/>
    <property type="match status" value="1"/>
</dbReference>
<proteinExistence type="predicted"/>
<evidence type="ECO:0000259" key="1">
    <source>
        <dbReference type="Pfam" id="PF03992"/>
    </source>
</evidence>
<protein>
    <submittedName>
        <fullName evidence="2">Antibiotic biosynthesis monooxygenase</fullName>
    </submittedName>
</protein>
<dbReference type="GO" id="GO:0004497">
    <property type="term" value="F:monooxygenase activity"/>
    <property type="evidence" value="ECO:0007669"/>
    <property type="project" value="UniProtKB-KW"/>
</dbReference>
<keyword evidence="3" id="KW-1185">Reference proteome</keyword>
<dbReference type="RefSeq" id="WP_242619180.1">
    <property type="nucleotide sequence ID" value="NZ_CAACUY010000038.1"/>
</dbReference>
<dbReference type="Proteomes" id="UP001597063">
    <property type="component" value="Unassembled WGS sequence"/>
</dbReference>
<dbReference type="EMBL" id="JBHTGP010000018">
    <property type="protein sequence ID" value="MFD0690259.1"/>
    <property type="molecule type" value="Genomic_DNA"/>
</dbReference>
<evidence type="ECO:0000313" key="3">
    <source>
        <dbReference type="Proteomes" id="UP001597063"/>
    </source>
</evidence>
<dbReference type="InterPro" id="IPR011008">
    <property type="entry name" value="Dimeric_a/b-barrel"/>
</dbReference>
<sequence>MAIELARFTIHDGAEERLVAERPAMVDALRRRFPGCLAAYLTREDDGSWLDVLVWRSRAEAERAAREVGSVPECAAWFRHIAESGGVRHVDVVAAWTADGADA</sequence>
<evidence type="ECO:0000313" key="2">
    <source>
        <dbReference type="EMBL" id="MFD0690259.1"/>
    </source>
</evidence>
<dbReference type="InterPro" id="IPR007138">
    <property type="entry name" value="ABM_dom"/>
</dbReference>
<accession>A0ABW2XXR3</accession>
<gene>
    <name evidence="2" type="ORF">ACFQZM_37620</name>
</gene>
<dbReference type="SUPFAM" id="SSF54909">
    <property type="entry name" value="Dimeric alpha+beta barrel"/>
    <property type="match status" value="1"/>
</dbReference>
<feature type="domain" description="ABM" evidence="1">
    <location>
        <begin position="1"/>
        <end position="63"/>
    </location>
</feature>
<reference evidence="3" key="1">
    <citation type="journal article" date="2019" name="Int. J. Syst. Evol. Microbiol.">
        <title>The Global Catalogue of Microorganisms (GCM) 10K type strain sequencing project: providing services to taxonomists for standard genome sequencing and annotation.</title>
        <authorList>
            <consortium name="The Broad Institute Genomics Platform"/>
            <consortium name="The Broad Institute Genome Sequencing Center for Infectious Disease"/>
            <person name="Wu L."/>
            <person name="Ma J."/>
        </authorList>
    </citation>
    <scope>NUCLEOTIDE SEQUENCE [LARGE SCALE GENOMIC DNA]</scope>
    <source>
        <strain evidence="3">JCM 9371</strain>
    </source>
</reference>
<organism evidence="2 3">
    <name type="scientific">Actinomadura fibrosa</name>
    <dbReference type="NCBI Taxonomy" id="111802"/>
    <lineage>
        <taxon>Bacteria</taxon>
        <taxon>Bacillati</taxon>
        <taxon>Actinomycetota</taxon>
        <taxon>Actinomycetes</taxon>
        <taxon>Streptosporangiales</taxon>
        <taxon>Thermomonosporaceae</taxon>
        <taxon>Actinomadura</taxon>
    </lineage>
</organism>